<accession>A0ABW3H7L6</accession>
<reference evidence="4" key="1">
    <citation type="journal article" date="2019" name="Int. J. Syst. Evol. Microbiol.">
        <title>The Global Catalogue of Microorganisms (GCM) 10K type strain sequencing project: providing services to taxonomists for standard genome sequencing and annotation.</title>
        <authorList>
            <consortium name="The Broad Institute Genomics Platform"/>
            <consortium name="The Broad Institute Genome Sequencing Center for Infectious Disease"/>
            <person name="Wu L."/>
            <person name="Ma J."/>
        </authorList>
    </citation>
    <scope>NUCLEOTIDE SEQUENCE [LARGE SCALE GENOMIC DNA]</scope>
    <source>
        <strain evidence="4">CCUG 62982</strain>
    </source>
</reference>
<dbReference type="EMBL" id="JBHTJG010000007">
    <property type="protein sequence ID" value="MFD0947486.1"/>
    <property type="molecule type" value="Genomic_DNA"/>
</dbReference>
<dbReference type="Gene3D" id="3.40.50.150">
    <property type="entry name" value="Vaccinia Virus protein VP39"/>
    <property type="match status" value="1"/>
</dbReference>
<protein>
    <submittedName>
        <fullName evidence="3">Class I SAM-dependent methyltransferase</fullName>
        <ecNumber evidence="3">2.1.1.-</ecNumber>
    </submittedName>
</protein>
<name>A0ABW3H7L6_9SPHN</name>
<dbReference type="GO" id="GO:0008168">
    <property type="term" value="F:methyltransferase activity"/>
    <property type="evidence" value="ECO:0007669"/>
    <property type="project" value="UniProtKB-KW"/>
</dbReference>
<evidence type="ECO:0000259" key="2">
    <source>
        <dbReference type="Pfam" id="PF13649"/>
    </source>
</evidence>
<dbReference type="GO" id="GO:0032259">
    <property type="term" value="P:methylation"/>
    <property type="evidence" value="ECO:0007669"/>
    <property type="project" value="UniProtKB-KW"/>
</dbReference>
<evidence type="ECO:0000256" key="1">
    <source>
        <dbReference type="SAM" id="MobiDB-lite"/>
    </source>
</evidence>
<feature type="domain" description="Methyltransferase" evidence="2">
    <location>
        <begin position="56"/>
        <end position="150"/>
    </location>
</feature>
<evidence type="ECO:0000313" key="3">
    <source>
        <dbReference type="EMBL" id="MFD0947486.1"/>
    </source>
</evidence>
<sequence>MTQPDRGTDEDPRAFTPPLGTGDTTDYDRAIRAWTRELRWRGAMLDLLAPRPGETITDVGCGTGSFAILLKQHYPQANVIGIDPDAQALDIARDKAMRAAVAIDWRQGFADALPAGSADAVTSSLVFHQVPIAGKRSGMAAMYRALKPGGRLVFCDYCRQAGLMRLLFRLTVQRLDGVEDTQPNADGILPGLIAEAGFAGVTERERIHTLTGTIAIFTAHKS</sequence>
<keyword evidence="3" id="KW-0489">Methyltransferase</keyword>
<dbReference type="Proteomes" id="UP001596977">
    <property type="component" value="Unassembled WGS sequence"/>
</dbReference>
<proteinExistence type="predicted"/>
<gene>
    <name evidence="3" type="ORF">ACFQ1E_14135</name>
</gene>
<dbReference type="CDD" id="cd02440">
    <property type="entry name" value="AdoMet_MTases"/>
    <property type="match status" value="1"/>
</dbReference>
<keyword evidence="3" id="KW-0808">Transferase</keyword>
<organism evidence="3 4">
    <name type="scientific">Sphingomonas canadensis</name>
    <dbReference type="NCBI Taxonomy" id="1219257"/>
    <lineage>
        <taxon>Bacteria</taxon>
        <taxon>Pseudomonadati</taxon>
        <taxon>Pseudomonadota</taxon>
        <taxon>Alphaproteobacteria</taxon>
        <taxon>Sphingomonadales</taxon>
        <taxon>Sphingomonadaceae</taxon>
        <taxon>Sphingomonas</taxon>
    </lineage>
</organism>
<feature type="region of interest" description="Disordered" evidence="1">
    <location>
        <begin position="1"/>
        <end position="26"/>
    </location>
</feature>
<dbReference type="SUPFAM" id="SSF53335">
    <property type="entry name" value="S-adenosyl-L-methionine-dependent methyltransferases"/>
    <property type="match status" value="1"/>
</dbReference>
<dbReference type="Pfam" id="PF13649">
    <property type="entry name" value="Methyltransf_25"/>
    <property type="match status" value="1"/>
</dbReference>
<dbReference type="InterPro" id="IPR041698">
    <property type="entry name" value="Methyltransf_25"/>
</dbReference>
<evidence type="ECO:0000313" key="4">
    <source>
        <dbReference type="Proteomes" id="UP001596977"/>
    </source>
</evidence>
<dbReference type="PANTHER" id="PTHR43591">
    <property type="entry name" value="METHYLTRANSFERASE"/>
    <property type="match status" value="1"/>
</dbReference>
<dbReference type="PANTHER" id="PTHR43591:SF24">
    <property type="entry name" value="2-METHOXY-6-POLYPRENYL-1,4-BENZOQUINOL METHYLASE, MITOCHONDRIAL"/>
    <property type="match status" value="1"/>
</dbReference>
<feature type="compositionally biased region" description="Basic and acidic residues" evidence="1">
    <location>
        <begin position="1"/>
        <end position="13"/>
    </location>
</feature>
<comment type="caution">
    <text evidence="3">The sequence shown here is derived from an EMBL/GenBank/DDBJ whole genome shotgun (WGS) entry which is preliminary data.</text>
</comment>
<dbReference type="InterPro" id="IPR029063">
    <property type="entry name" value="SAM-dependent_MTases_sf"/>
</dbReference>
<dbReference type="EC" id="2.1.1.-" evidence="3"/>
<keyword evidence="4" id="KW-1185">Reference proteome</keyword>
<dbReference type="RefSeq" id="WP_264945244.1">
    <property type="nucleotide sequence ID" value="NZ_JAPDRA010000007.1"/>
</dbReference>